<dbReference type="PANTHER" id="PTHR10492">
    <property type="match status" value="1"/>
</dbReference>
<comment type="cofactor">
    <cofactor evidence="1">
        <name>Mg(2+)</name>
        <dbReference type="ChEBI" id="CHEBI:18420"/>
    </cofactor>
</comment>
<feature type="region of interest" description="Disordered" evidence="2">
    <location>
        <begin position="1"/>
        <end position="27"/>
    </location>
</feature>
<dbReference type="GO" id="GO:0006281">
    <property type="term" value="P:DNA repair"/>
    <property type="evidence" value="ECO:0007669"/>
    <property type="project" value="UniProtKB-KW"/>
</dbReference>
<dbReference type="AlphaFoldDB" id="A0A225WHL6"/>
<evidence type="ECO:0000256" key="2">
    <source>
        <dbReference type="SAM" id="MobiDB-lite"/>
    </source>
</evidence>
<dbReference type="InterPro" id="IPR010285">
    <property type="entry name" value="DNA_helicase_pif1-like_DEAD"/>
</dbReference>
<dbReference type="EC" id="5.6.2.3" evidence="1"/>
<accession>A0A225WHL6</accession>
<proteinExistence type="inferred from homology"/>
<dbReference type="GO" id="GO:0005524">
    <property type="term" value="F:ATP binding"/>
    <property type="evidence" value="ECO:0007669"/>
    <property type="project" value="UniProtKB-KW"/>
</dbReference>
<dbReference type="OrthoDB" id="126875at2759"/>
<dbReference type="GO" id="GO:0000723">
    <property type="term" value="P:telomere maintenance"/>
    <property type="evidence" value="ECO:0007669"/>
    <property type="project" value="InterPro"/>
</dbReference>
<organism evidence="4 5">
    <name type="scientific">Phytophthora megakarya</name>
    <dbReference type="NCBI Taxonomy" id="4795"/>
    <lineage>
        <taxon>Eukaryota</taxon>
        <taxon>Sar</taxon>
        <taxon>Stramenopiles</taxon>
        <taxon>Oomycota</taxon>
        <taxon>Peronosporomycetes</taxon>
        <taxon>Peronosporales</taxon>
        <taxon>Peronosporaceae</taxon>
        <taxon>Phytophthora</taxon>
    </lineage>
</organism>
<dbReference type="Pfam" id="PF05970">
    <property type="entry name" value="PIF1"/>
    <property type="match status" value="1"/>
</dbReference>
<dbReference type="STRING" id="4795.A0A225WHL6"/>
<dbReference type="GO" id="GO:0016887">
    <property type="term" value="F:ATP hydrolysis activity"/>
    <property type="evidence" value="ECO:0007669"/>
    <property type="project" value="RHEA"/>
</dbReference>
<feature type="domain" description="DNA helicase Pif1-like DEAD-box helicase" evidence="3">
    <location>
        <begin position="25"/>
        <end position="96"/>
    </location>
</feature>
<keyword evidence="1" id="KW-0233">DNA recombination</keyword>
<keyword evidence="1" id="KW-0547">Nucleotide-binding</keyword>
<comment type="catalytic activity">
    <reaction evidence="1">
        <text>ATP + H2O = ADP + phosphate + H(+)</text>
        <dbReference type="Rhea" id="RHEA:13065"/>
        <dbReference type="ChEBI" id="CHEBI:15377"/>
        <dbReference type="ChEBI" id="CHEBI:15378"/>
        <dbReference type="ChEBI" id="CHEBI:30616"/>
        <dbReference type="ChEBI" id="CHEBI:43474"/>
        <dbReference type="ChEBI" id="CHEBI:456216"/>
        <dbReference type="EC" id="5.6.2.3"/>
    </reaction>
</comment>
<dbReference type="EMBL" id="NBNE01000944">
    <property type="protein sequence ID" value="OWZ16370.1"/>
    <property type="molecule type" value="Genomic_DNA"/>
</dbReference>
<keyword evidence="1" id="KW-0067">ATP-binding</keyword>
<name>A0A225WHL6_9STRA</name>
<keyword evidence="1 4" id="KW-0347">Helicase</keyword>
<feature type="region of interest" description="Disordered" evidence="2">
    <location>
        <begin position="128"/>
        <end position="148"/>
    </location>
</feature>
<reference evidence="5" key="1">
    <citation type="submission" date="2017-03" db="EMBL/GenBank/DDBJ databases">
        <title>Phytopthora megakarya and P. palmivora, two closely related causual agents of cacao black pod achieved similar genome size and gene model numbers by different mechanisms.</title>
        <authorList>
            <person name="Ali S."/>
            <person name="Shao J."/>
            <person name="Larry D.J."/>
            <person name="Kronmiller B."/>
            <person name="Shen D."/>
            <person name="Strem M.D."/>
            <person name="Melnick R.L."/>
            <person name="Guiltinan M.J."/>
            <person name="Tyler B.M."/>
            <person name="Meinhardt L.W."/>
            <person name="Bailey B.A."/>
        </authorList>
    </citation>
    <scope>NUCLEOTIDE SEQUENCE [LARGE SCALE GENOMIC DNA]</scope>
    <source>
        <strain evidence="5">zdho120</strain>
    </source>
</reference>
<keyword evidence="1" id="KW-0234">DNA repair</keyword>
<keyword evidence="1" id="KW-0378">Hydrolase</keyword>
<feature type="compositionally biased region" description="Basic and acidic residues" evidence="2">
    <location>
        <begin position="1"/>
        <end position="13"/>
    </location>
</feature>
<comment type="similarity">
    <text evidence="1">Belongs to the helicase family.</text>
</comment>
<dbReference type="GO" id="GO:0043139">
    <property type="term" value="F:5'-3' DNA helicase activity"/>
    <property type="evidence" value="ECO:0007669"/>
    <property type="project" value="UniProtKB-EC"/>
</dbReference>
<gene>
    <name evidence="4" type="ORF">PHMEG_0009840</name>
</gene>
<evidence type="ECO:0000256" key="1">
    <source>
        <dbReference type="RuleBase" id="RU363044"/>
    </source>
</evidence>
<keyword evidence="1" id="KW-0227">DNA damage</keyword>
<sequence>MAGEDGRQAHMDDSCGMGQSVGAEHNDEKPFGEKVFVLSGDFRQILPIVKNGTPADTIDDCLELSTLWPHFQQVHLTENMRVRTAETARQPRKCVNSRISCFKLGNADMMGIQEYMTLPDDMVIPNSVEDPDEDEEIVPGAIPKGMTR</sequence>
<dbReference type="Proteomes" id="UP000198211">
    <property type="component" value="Unassembled WGS sequence"/>
</dbReference>
<evidence type="ECO:0000259" key="3">
    <source>
        <dbReference type="Pfam" id="PF05970"/>
    </source>
</evidence>
<dbReference type="PANTHER" id="PTHR10492:SF57">
    <property type="entry name" value="ATP-DEPENDENT DNA HELICASE"/>
    <property type="match status" value="1"/>
</dbReference>
<keyword evidence="5" id="KW-1185">Reference proteome</keyword>
<dbReference type="GO" id="GO:0006310">
    <property type="term" value="P:DNA recombination"/>
    <property type="evidence" value="ECO:0007669"/>
    <property type="project" value="UniProtKB-KW"/>
</dbReference>
<evidence type="ECO:0000313" key="5">
    <source>
        <dbReference type="Proteomes" id="UP000198211"/>
    </source>
</evidence>
<evidence type="ECO:0000313" key="4">
    <source>
        <dbReference type="EMBL" id="OWZ16370.1"/>
    </source>
</evidence>
<comment type="caution">
    <text evidence="4">The sequence shown here is derived from an EMBL/GenBank/DDBJ whole genome shotgun (WGS) entry which is preliminary data.</text>
</comment>
<protein>
    <recommendedName>
        <fullName evidence="1">ATP-dependent DNA helicase</fullName>
        <ecNumber evidence="1">5.6.2.3</ecNumber>
    </recommendedName>
</protein>